<comment type="caution">
    <text evidence="3">The sequence shown here is derived from an EMBL/GenBank/DDBJ whole genome shotgun (WGS) entry which is preliminary data.</text>
</comment>
<feature type="domain" description="Ferritin-like diiron" evidence="2">
    <location>
        <begin position="2"/>
        <end position="132"/>
    </location>
</feature>
<protein>
    <submittedName>
        <fullName evidence="3">Rubrerythrin</fullName>
    </submittedName>
</protein>
<dbReference type="PANTHER" id="PTHR43865:SF1">
    <property type="entry name" value="RUBRERYTHRIN-RELATED"/>
    <property type="match status" value="1"/>
</dbReference>
<dbReference type="InterPro" id="IPR003251">
    <property type="entry name" value="Rr_diiron-bd_dom"/>
</dbReference>
<dbReference type="GO" id="GO:0016491">
    <property type="term" value="F:oxidoreductase activity"/>
    <property type="evidence" value="ECO:0007669"/>
    <property type="project" value="InterPro"/>
</dbReference>
<dbReference type="PROSITE" id="PS50905">
    <property type="entry name" value="FERRITIN_LIKE"/>
    <property type="match status" value="1"/>
</dbReference>
<name>A0A833HNV9_9FIRM</name>
<gene>
    <name evidence="3" type="ORF">F8153_07950</name>
</gene>
<dbReference type="RefSeq" id="WP_151865828.1">
    <property type="nucleotide sequence ID" value="NZ_WBZB01000024.1"/>
</dbReference>
<dbReference type="Proteomes" id="UP000465601">
    <property type="component" value="Unassembled WGS sequence"/>
</dbReference>
<sequence>MNIKGTRTEQNLWNAFAGESQARNKYIFYGQKAEADGEVEIAKLFNDTALQEETHAKLIFNYLTGVKDSISNLRDASQGEFYEATTLYQEYDRVAREEGFEEIADFFKELQTIEADHERRYKEMIRKLVAKKS</sequence>
<comment type="cofactor">
    <cofactor evidence="1">
        <name>Fe(3+)</name>
        <dbReference type="ChEBI" id="CHEBI:29034"/>
    </cofactor>
</comment>
<dbReference type="CDD" id="cd01041">
    <property type="entry name" value="Rubrerythrin"/>
    <property type="match status" value="1"/>
</dbReference>
<dbReference type="InterPro" id="IPR012347">
    <property type="entry name" value="Ferritin-like"/>
</dbReference>
<dbReference type="InterPro" id="IPR009040">
    <property type="entry name" value="Ferritin-like_diiron"/>
</dbReference>
<dbReference type="InterPro" id="IPR052364">
    <property type="entry name" value="Rubrerythrin"/>
</dbReference>
<dbReference type="GO" id="GO:0046872">
    <property type="term" value="F:metal ion binding"/>
    <property type="evidence" value="ECO:0007669"/>
    <property type="project" value="InterPro"/>
</dbReference>
<dbReference type="Pfam" id="PF02915">
    <property type="entry name" value="Rubrerythrin"/>
    <property type="match status" value="1"/>
</dbReference>
<dbReference type="SUPFAM" id="SSF47240">
    <property type="entry name" value="Ferritin-like"/>
    <property type="match status" value="1"/>
</dbReference>
<evidence type="ECO:0000256" key="1">
    <source>
        <dbReference type="ARBA" id="ARBA00001965"/>
    </source>
</evidence>
<evidence type="ECO:0000313" key="4">
    <source>
        <dbReference type="Proteomes" id="UP000465601"/>
    </source>
</evidence>
<keyword evidence="4" id="KW-1185">Reference proteome</keyword>
<dbReference type="InterPro" id="IPR009078">
    <property type="entry name" value="Ferritin-like_SF"/>
</dbReference>
<reference evidence="3 4" key="1">
    <citation type="submission" date="2019-10" db="EMBL/GenBank/DDBJ databases">
        <title>Alkaliphilus serpentinus sp. nov. and Alkaliphilus pronyensis sp. nov., two novel anaerobic alkaliphilic species isolated from the serpentinized-hosted hydrothermal field of the Prony Bay (New Caledonia).</title>
        <authorList>
            <person name="Postec A."/>
        </authorList>
    </citation>
    <scope>NUCLEOTIDE SEQUENCE [LARGE SCALE GENOMIC DNA]</scope>
    <source>
        <strain evidence="3 4">LacT</strain>
    </source>
</reference>
<dbReference type="Gene3D" id="1.20.1260.10">
    <property type="match status" value="1"/>
</dbReference>
<evidence type="ECO:0000259" key="2">
    <source>
        <dbReference type="PROSITE" id="PS50905"/>
    </source>
</evidence>
<proteinExistence type="predicted"/>
<dbReference type="OrthoDB" id="9799749at2"/>
<dbReference type="PANTHER" id="PTHR43865">
    <property type="entry name" value="RUBRERYTHRIN-RELATED"/>
    <property type="match status" value="1"/>
</dbReference>
<accession>A0A833HNV9</accession>
<organism evidence="3 4">
    <name type="scientific">Alkaliphilus serpentinus</name>
    <dbReference type="NCBI Taxonomy" id="1482731"/>
    <lineage>
        <taxon>Bacteria</taxon>
        <taxon>Bacillati</taxon>
        <taxon>Bacillota</taxon>
        <taxon>Clostridia</taxon>
        <taxon>Peptostreptococcales</taxon>
        <taxon>Natronincolaceae</taxon>
        <taxon>Alkaliphilus</taxon>
    </lineage>
</organism>
<dbReference type="AlphaFoldDB" id="A0A833HNV9"/>
<evidence type="ECO:0000313" key="3">
    <source>
        <dbReference type="EMBL" id="KAB3530021.1"/>
    </source>
</evidence>
<dbReference type="EMBL" id="WBZB01000024">
    <property type="protein sequence ID" value="KAB3530021.1"/>
    <property type="molecule type" value="Genomic_DNA"/>
</dbReference>